<keyword evidence="1" id="KW-1133">Transmembrane helix</keyword>
<evidence type="ECO:0000256" key="1">
    <source>
        <dbReference type="SAM" id="Phobius"/>
    </source>
</evidence>
<dbReference type="RefSeq" id="WP_240945159.1">
    <property type="nucleotide sequence ID" value="NZ_JAAIIH010000012.1"/>
</dbReference>
<dbReference type="CDD" id="cd00118">
    <property type="entry name" value="LysM"/>
    <property type="match status" value="1"/>
</dbReference>
<evidence type="ECO:0000313" key="2">
    <source>
        <dbReference type="EMBL" id="NMN00905.1"/>
    </source>
</evidence>
<dbReference type="Proteomes" id="UP000588277">
    <property type="component" value="Unassembled WGS sequence"/>
</dbReference>
<gene>
    <name evidence="2" type="ORF">G1C96_1486</name>
</gene>
<dbReference type="AlphaFoldDB" id="A0A7Y0F2L6"/>
<evidence type="ECO:0000313" key="3">
    <source>
        <dbReference type="Proteomes" id="UP000588277"/>
    </source>
</evidence>
<reference evidence="2 3" key="1">
    <citation type="submission" date="2020-02" db="EMBL/GenBank/DDBJ databases">
        <title>Characterization of phylogenetic diversity of novel bifidobacterial species isolated in Czech ZOOs.</title>
        <authorList>
            <person name="Lugli G.A."/>
            <person name="Vera N.B."/>
            <person name="Ventura M."/>
        </authorList>
    </citation>
    <scope>NUCLEOTIDE SEQUENCE [LARGE SCALE GENOMIC DNA]</scope>
    <source>
        <strain evidence="2 3">DSM 109958</strain>
    </source>
</reference>
<keyword evidence="1" id="KW-0812">Transmembrane</keyword>
<proteinExistence type="predicted"/>
<protein>
    <submittedName>
        <fullName evidence="2">Peptidoglycan-binding protein LysM</fullName>
    </submittedName>
</protein>
<comment type="caution">
    <text evidence="2">The sequence shown here is derived from an EMBL/GenBank/DDBJ whole genome shotgun (WGS) entry which is preliminary data.</text>
</comment>
<dbReference type="InterPro" id="IPR018392">
    <property type="entry name" value="LysM"/>
</dbReference>
<keyword evidence="1" id="KW-0472">Membrane</keyword>
<dbReference type="EMBL" id="JAAIIH010000012">
    <property type="protein sequence ID" value="NMN00905.1"/>
    <property type="molecule type" value="Genomic_DNA"/>
</dbReference>
<name>A0A7Y0F2L6_9BIFI</name>
<accession>A0A7Y0F2L6</accession>
<sequence length="158" mass="16350">MARGATAAAMTAIGGELGNDVVGHVENAGGETGRRRGGAVRDLLAAACVGALCMCLMVAPMVHRAWGVDEPRAFVAYTVQPGDTLWGYAVRATPAGGDVNDSVDARGSITSIRSRWTWGSASWCRSRSRDRGAGNAARGSDRCRNVPAVSCVGMVGIL</sequence>
<organism evidence="2 3">
    <name type="scientific">Bifidobacterium moraviense</name>
    <dbReference type="NCBI Taxonomy" id="2675323"/>
    <lineage>
        <taxon>Bacteria</taxon>
        <taxon>Bacillati</taxon>
        <taxon>Actinomycetota</taxon>
        <taxon>Actinomycetes</taxon>
        <taxon>Bifidobacteriales</taxon>
        <taxon>Bifidobacteriaceae</taxon>
        <taxon>Bifidobacterium</taxon>
    </lineage>
</organism>
<feature type="transmembrane region" description="Helical" evidence="1">
    <location>
        <begin position="43"/>
        <end position="62"/>
    </location>
</feature>
<keyword evidence="3" id="KW-1185">Reference proteome</keyword>